<proteinExistence type="predicted"/>
<evidence type="ECO:0000313" key="4">
    <source>
        <dbReference type="Proteomes" id="UP001140172"/>
    </source>
</evidence>
<dbReference type="Proteomes" id="UP001140172">
    <property type="component" value="Unassembled WGS sequence"/>
</dbReference>
<feature type="compositionally biased region" description="Acidic residues" evidence="1">
    <location>
        <begin position="95"/>
        <end position="107"/>
    </location>
</feature>
<keyword evidence="4" id="KW-1185">Reference proteome</keyword>
<gene>
    <name evidence="3" type="ORF">GGI15_003475</name>
</gene>
<dbReference type="EMBL" id="JANBUM010000242">
    <property type="protein sequence ID" value="KAJ2780625.1"/>
    <property type="molecule type" value="Genomic_DNA"/>
</dbReference>
<dbReference type="PANTHER" id="PTHR46370">
    <property type="entry name" value="GPALPP MOTIFS-CONTAINING PROTEIN 1"/>
    <property type="match status" value="1"/>
</dbReference>
<sequence length="277" mass="29855">MSGGIGPQLPPEIAAKLGIATRTSESDSDDARGAAGRSADSGSESEPDVIGPTMPPQTTAPSKPSQGPSSSSEDAQIGPSMPPPGVLSNARDTDQPDDASSSEDDDTIGPSASLAGYTASAVADQTLSSINDRLKAQEPDALPKPAQRSSWMLVPPTSETRGKRASAAPLFDESWTETPEQRRERERSGRKKKRKAGDAEEVEEETPMMRRKREEDEGKARWVEEYNREQRPKSLMEMHQEGQRKKQKKAKGRHGDVVEAISGLKDRYAPGKGGAFM</sequence>
<accession>A0A9W8HE19</accession>
<evidence type="ECO:0000259" key="2">
    <source>
        <dbReference type="Pfam" id="PF12572"/>
    </source>
</evidence>
<feature type="compositionally biased region" description="Low complexity" evidence="1">
    <location>
        <begin position="61"/>
        <end position="72"/>
    </location>
</feature>
<evidence type="ECO:0000313" key="3">
    <source>
        <dbReference type="EMBL" id="KAJ2780625.1"/>
    </source>
</evidence>
<comment type="caution">
    <text evidence="3">The sequence shown here is derived from an EMBL/GenBank/DDBJ whole genome shotgun (WGS) entry which is preliminary data.</text>
</comment>
<feature type="domain" description="DUF3752" evidence="2">
    <location>
        <begin position="162"/>
        <end position="252"/>
    </location>
</feature>
<dbReference type="AlphaFoldDB" id="A0A9W8HE19"/>
<feature type="region of interest" description="Disordered" evidence="1">
    <location>
        <begin position="1"/>
        <end position="116"/>
    </location>
</feature>
<dbReference type="Pfam" id="PF12572">
    <property type="entry name" value="DUF3752"/>
    <property type="match status" value="1"/>
</dbReference>
<reference evidence="3" key="1">
    <citation type="submission" date="2022-07" db="EMBL/GenBank/DDBJ databases">
        <title>Phylogenomic reconstructions and comparative analyses of Kickxellomycotina fungi.</title>
        <authorList>
            <person name="Reynolds N.K."/>
            <person name="Stajich J.E."/>
            <person name="Barry K."/>
            <person name="Grigoriev I.V."/>
            <person name="Crous P."/>
            <person name="Smith M.E."/>
        </authorList>
    </citation>
    <scope>NUCLEOTIDE SEQUENCE</scope>
    <source>
        <strain evidence="3">BCRC 34489</strain>
    </source>
</reference>
<feature type="region of interest" description="Disordered" evidence="1">
    <location>
        <begin position="130"/>
        <end position="277"/>
    </location>
</feature>
<feature type="compositionally biased region" description="Basic and acidic residues" evidence="1">
    <location>
        <begin position="212"/>
        <end position="244"/>
    </location>
</feature>
<dbReference type="OrthoDB" id="73491at2759"/>
<evidence type="ECO:0000256" key="1">
    <source>
        <dbReference type="SAM" id="MobiDB-lite"/>
    </source>
</evidence>
<dbReference type="InterPro" id="IPR046331">
    <property type="entry name" value="GPAM1-like"/>
</dbReference>
<name>A0A9W8HE19_9FUNG</name>
<organism evidence="3 4">
    <name type="scientific">Coemansia interrupta</name>
    <dbReference type="NCBI Taxonomy" id="1126814"/>
    <lineage>
        <taxon>Eukaryota</taxon>
        <taxon>Fungi</taxon>
        <taxon>Fungi incertae sedis</taxon>
        <taxon>Zoopagomycota</taxon>
        <taxon>Kickxellomycotina</taxon>
        <taxon>Kickxellomycetes</taxon>
        <taxon>Kickxellales</taxon>
        <taxon>Kickxellaceae</taxon>
        <taxon>Coemansia</taxon>
    </lineage>
</organism>
<dbReference type="PANTHER" id="PTHR46370:SF1">
    <property type="entry name" value="GPALPP MOTIFS-CONTAINING PROTEIN 1"/>
    <property type="match status" value="1"/>
</dbReference>
<protein>
    <recommendedName>
        <fullName evidence="2">DUF3752 domain-containing protein</fullName>
    </recommendedName>
</protein>
<dbReference type="InterPro" id="IPR022226">
    <property type="entry name" value="DUF3752"/>
</dbReference>
<feature type="compositionally biased region" description="Low complexity" evidence="1">
    <location>
        <begin position="33"/>
        <end position="44"/>
    </location>
</feature>